<evidence type="ECO:0000259" key="3">
    <source>
        <dbReference type="Pfam" id="PF07883"/>
    </source>
</evidence>
<dbReference type="InterPro" id="IPR013096">
    <property type="entry name" value="Cupin_2"/>
</dbReference>
<dbReference type="InterPro" id="IPR014710">
    <property type="entry name" value="RmlC-like_jellyroll"/>
</dbReference>
<dbReference type="KEGG" id="tsv:DSM104635_01886"/>
<dbReference type="PANTHER" id="PTHR35848">
    <property type="entry name" value="OXALATE-BINDING PROTEIN"/>
    <property type="match status" value="1"/>
</dbReference>
<name>A0A6I6MNY7_9CAUL</name>
<organism evidence="4 5">
    <name type="scientific">Terricaulis silvestris</name>
    <dbReference type="NCBI Taxonomy" id="2686094"/>
    <lineage>
        <taxon>Bacteria</taxon>
        <taxon>Pseudomonadati</taxon>
        <taxon>Pseudomonadota</taxon>
        <taxon>Alphaproteobacteria</taxon>
        <taxon>Caulobacterales</taxon>
        <taxon>Caulobacteraceae</taxon>
        <taxon>Terricaulis</taxon>
    </lineage>
</organism>
<protein>
    <recommendedName>
        <fullName evidence="3">Cupin type-2 domain-containing protein</fullName>
    </recommendedName>
</protein>
<keyword evidence="1" id="KW-0479">Metal-binding</keyword>
<keyword evidence="5" id="KW-1185">Reference proteome</keyword>
<dbReference type="AlphaFoldDB" id="A0A6I6MNY7"/>
<dbReference type="InterPro" id="IPR011051">
    <property type="entry name" value="RmlC_Cupin_sf"/>
</dbReference>
<evidence type="ECO:0000256" key="1">
    <source>
        <dbReference type="ARBA" id="ARBA00022723"/>
    </source>
</evidence>
<evidence type="ECO:0000313" key="5">
    <source>
        <dbReference type="Proteomes" id="UP000431269"/>
    </source>
</evidence>
<dbReference type="EMBL" id="CP047045">
    <property type="protein sequence ID" value="QGZ95046.1"/>
    <property type="molecule type" value="Genomic_DNA"/>
</dbReference>
<evidence type="ECO:0000256" key="2">
    <source>
        <dbReference type="SAM" id="MobiDB-lite"/>
    </source>
</evidence>
<evidence type="ECO:0000313" key="4">
    <source>
        <dbReference type="EMBL" id="QGZ95046.1"/>
    </source>
</evidence>
<dbReference type="Gene3D" id="2.60.120.10">
    <property type="entry name" value="Jelly Rolls"/>
    <property type="match status" value="1"/>
</dbReference>
<sequence>MKKIDLEAAPKGQGTRYPPPHNERCKDRRWIRVGDAAGLTQFGVNIVTLDPGVWSSHRHWHEKEDEFVFMLEGELVMVTDAGEEIMRPGDCAGFKAGVRDGHNLENRSDKPARFLVVGSRDETDWGEYSDLDMKFLPGRGGYVRKNGDPI</sequence>
<proteinExistence type="predicted"/>
<feature type="region of interest" description="Disordered" evidence="2">
    <location>
        <begin position="1"/>
        <end position="24"/>
    </location>
</feature>
<accession>A0A6I6MNY7</accession>
<dbReference type="SUPFAM" id="SSF51182">
    <property type="entry name" value="RmlC-like cupins"/>
    <property type="match status" value="1"/>
</dbReference>
<dbReference type="CDD" id="cd02224">
    <property type="entry name" value="cupin_SPO2919-like"/>
    <property type="match status" value="1"/>
</dbReference>
<dbReference type="PANTHER" id="PTHR35848:SF9">
    <property type="entry name" value="SLL1358 PROTEIN"/>
    <property type="match status" value="1"/>
</dbReference>
<reference evidence="5" key="1">
    <citation type="submission" date="2019-12" db="EMBL/GenBank/DDBJ databases">
        <title>Complete genome of Terracaulis silvestris 0127_4.</title>
        <authorList>
            <person name="Vieira S."/>
            <person name="Riedel T."/>
            <person name="Sproer C."/>
            <person name="Pascual J."/>
            <person name="Boedeker C."/>
            <person name="Overmann J."/>
        </authorList>
    </citation>
    <scope>NUCLEOTIDE SEQUENCE [LARGE SCALE GENOMIC DNA]</scope>
    <source>
        <strain evidence="5">0127_4</strain>
    </source>
</reference>
<dbReference type="Pfam" id="PF07883">
    <property type="entry name" value="Cupin_2"/>
    <property type="match status" value="1"/>
</dbReference>
<dbReference type="Proteomes" id="UP000431269">
    <property type="component" value="Chromosome"/>
</dbReference>
<dbReference type="GO" id="GO:0046872">
    <property type="term" value="F:metal ion binding"/>
    <property type="evidence" value="ECO:0007669"/>
    <property type="project" value="UniProtKB-KW"/>
</dbReference>
<gene>
    <name evidence="4" type="ORF">DSM104635_01886</name>
</gene>
<dbReference type="InterPro" id="IPR051610">
    <property type="entry name" value="GPI/OXD"/>
</dbReference>
<dbReference type="RefSeq" id="WP_158765935.1">
    <property type="nucleotide sequence ID" value="NZ_CP047045.1"/>
</dbReference>
<feature type="domain" description="Cupin type-2" evidence="3">
    <location>
        <begin position="46"/>
        <end position="117"/>
    </location>
</feature>